<dbReference type="Pfam" id="PF13480">
    <property type="entry name" value="Acetyltransf_6"/>
    <property type="match status" value="1"/>
</dbReference>
<reference evidence="2" key="1">
    <citation type="submission" date="2020-08" db="EMBL/GenBank/DDBJ databases">
        <authorList>
            <person name="Hu Y."/>
            <person name="Nguyen S.V."/>
            <person name="Li F."/>
            <person name="Fanning S."/>
        </authorList>
    </citation>
    <scope>NUCLEOTIDE SEQUENCE</scope>
    <source>
        <strain evidence="2">SYSU D8009</strain>
    </source>
</reference>
<organism evidence="2 3">
    <name type="scientific">Siccirubricoccus deserti</name>
    <dbReference type="NCBI Taxonomy" id="2013562"/>
    <lineage>
        <taxon>Bacteria</taxon>
        <taxon>Pseudomonadati</taxon>
        <taxon>Pseudomonadota</taxon>
        <taxon>Alphaproteobacteria</taxon>
        <taxon>Acetobacterales</taxon>
        <taxon>Roseomonadaceae</taxon>
        <taxon>Siccirubricoccus</taxon>
    </lineage>
</organism>
<evidence type="ECO:0000313" key="3">
    <source>
        <dbReference type="Proteomes" id="UP000600101"/>
    </source>
</evidence>
<dbReference type="AlphaFoldDB" id="A0A9X0UC73"/>
<name>A0A9X0UC73_9PROT</name>
<dbReference type="RefSeq" id="WP_186769667.1">
    <property type="nucleotide sequence ID" value="NZ_JACOMF010000005.1"/>
</dbReference>
<evidence type="ECO:0000313" key="2">
    <source>
        <dbReference type="EMBL" id="MBC4014889.1"/>
    </source>
</evidence>
<sequence length="357" mass="38795">MPDGLSTGAAARLLPLPRTGLPGWCDRYLSPAGELATGRIWLDTTLAHALPPTATALAAVTDAVLVPLLRQGRRLGSLTTDYSLLWQPLIAPGTDDAALRTAGRTLGRLLRFRPPLRLEAMDAEAPGLEPLLEGCRAAGLMALRYRHFGNWHEEFAEGLGWDAYLAARPPALRTTIGRKLARAGRELRFELLTAPGLALETGIAAYEAVRAGSWKPHEPFAGFDAALMRAMAAAGALRLGVLRNQQDGAPVAAQYWVVAGRRATIPKLYHLEAARAASPGTVLTALMIRRLLETDRVRSIDFGRGDDAYKQLWAGTRRQRIGVILLDPRHPEGLLALARDTAGRLRRRFRPAIESLA</sequence>
<dbReference type="EMBL" id="JACOMF010000005">
    <property type="protein sequence ID" value="MBC4014889.1"/>
    <property type="molecule type" value="Genomic_DNA"/>
</dbReference>
<gene>
    <name evidence="2" type="ORF">H7965_06080</name>
</gene>
<dbReference type="SUPFAM" id="SSF55729">
    <property type="entry name" value="Acyl-CoA N-acyltransferases (Nat)"/>
    <property type="match status" value="1"/>
</dbReference>
<accession>A0A9X0UC73</accession>
<evidence type="ECO:0000259" key="1">
    <source>
        <dbReference type="Pfam" id="PF13480"/>
    </source>
</evidence>
<dbReference type="Proteomes" id="UP000600101">
    <property type="component" value="Unassembled WGS sequence"/>
</dbReference>
<dbReference type="InterPro" id="IPR016181">
    <property type="entry name" value="Acyl_CoA_acyltransferase"/>
</dbReference>
<keyword evidence="3" id="KW-1185">Reference proteome</keyword>
<dbReference type="InterPro" id="IPR038740">
    <property type="entry name" value="BioF2-like_GNAT_dom"/>
</dbReference>
<proteinExistence type="predicted"/>
<protein>
    <submittedName>
        <fullName evidence="2">GNAT family N-acetyltransferase</fullName>
    </submittedName>
</protein>
<feature type="domain" description="BioF2-like acetyltransferase" evidence="1">
    <location>
        <begin position="175"/>
        <end position="311"/>
    </location>
</feature>
<comment type="caution">
    <text evidence="2">The sequence shown here is derived from an EMBL/GenBank/DDBJ whole genome shotgun (WGS) entry which is preliminary data.</text>
</comment>